<dbReference type="AlphaFoldDB" id="A0A7K4HLH4"/>
<dbReference type="SUPFAM" id="SSF56235">
    <property type="entry name" value="N-terminal nucleophile aminohydrolases (Ntn hydrolases)"/>
    <property type="match status" value="1"/>
</dbReference>
<feature type="binding site" evidence="7">
    <location>
        <position position="99"/>
    </location>
    <ligand>
        <name>L-glutamine</name>
        <dbReference type="ChEBI" id="CHEBI:58359"/>
    </ligand>
</feature>
<comment type="similarity">
    <text evidence="1">Belongs to the asparagine synthetase family.</text>
</comment>
<name>A0A7K4HLH4_9EURY</name>
<dbReference type="InterPro" id="IPR001962">
    <property type="entry name" value="Asn_synthase"/>
</dbReference>
<dbReference type="GO" id="GO:0005524">
    <property type="term" value="F:ATP binding"/>
    <property type="evidence" value="ECO:0007669"/>
    <property type="project" value="UniProtKB-KW"/>
</dbReference>
<gene>
    <name evidence="9" type="primary">asnB</name>
    <name evidence="9" type="ORF">HWN36_01520</name>
</gene>
<dbReference type="NCBIfam" id="TIGR01536">
    <property type="entry name" value="asn_synth_AEB"/>
    <property type="match status" value="1"/>
</dbReference>
<dbReference type="InterPro" id="IPR029055">
    <property type="entry name" value="Ntn_hydrolases_N"/>
</dbReference>
<dbReference type="InterPro" id="IPR006426">
    <property type="entry name" value="Asn_synth_AEB"/>
</dbReference>
<evidence type="ECO:0000256" key="4">
    <source>
        <dbReference type="ARBA" id="ARBA00022962"/>
    </source>
</evidence>
<evidence type="ECO:0000256" key="2">
    <source>
        <dbReference type="ARBA" id="ARBA00022741"/>
    </source>
</evidence>
<dbReference type="Proteomes" id="UP000570823">
    <property type="component" value="Unassembled WGS sequence"/>
</dbReference>
<dbReference type="GO" id="GO:0006529">
    <property type="term" value="P:asparagine biosynthetic process"/>
    <property type="evidence" value="ECO:0007669"/>
    <property type="project" value="UniProtKB-KW"/>
</dbReference>
<dbReference type="OrthoDB" id="8692at2157"/>
<organism evidence="9 10">
    <name type="scientific">Methanofollis tationis</name>
    <dbReference type="NCBI Taxonomy" id="81417"/>
    <lineage>
        <taxon>Archaea</taxon>
        <taxon>Methanobacteriati</taxon>
        <taxon>Methanobacteriota</taxon>
        <taxon>Stenosarchaea group</taxon>
        <taxon>Methanomicrobia</taxon>
        <taxon>Methanomicrobiales</taxon>
        <taxon>Methanomicrobiaceae</taxon>
        <taxon>Methanofollis</taxon>
    </lineage>
</organism>
<dbReference type="Pfam" id="PF00733">
    <property type="entry name" value="Asn_synthase"/>
    <property type="match status" value="1"/>
</dbReference>
<comment type="caution">
    <text evidence="9">The sequence shown here is derived from an EMBL/GenBank/DDBJ whole genome shotgun (WGS) entry which is preliminary data.</text>
</comment>
<keyword evidence="2 5" id="KW-0547">Nucleotide-binding</keyword>
<dbReference type="CDD" id="cd00712">
    <property type="entry name" value="AsnB"/>
    <property type="match status" value="1"/>
</dbReference>
<feature type="active site" description="For GATase activity" evidence="6">
    <location>
        <position position="2"/>
    </location>
</feature>
<reference evidence="9 10" key="1">
    <citation type="submission" date="2020-06" db="EMBL/GenBank/DDBJ databases">
        <title>Methanofollis fontis sp. nov., a methanogen isolated from marine sediments near a cold seep at Four-Way Closure Ridge offshore southwestern Taiwan.</title>
        <authorList>
            <person name="Chen S.-C."/>
            <person name="Teng N.-H."/>
            <person name="Lin Y.-S."/>
            <person name="Lai M.-C."/>
            <person name="Chen H.-H."/>
            <person name="Wang C.-C."/>
        </authorList>
    </citation>
    <scope>NUCLEOTIDE SEQUENCE [LARGE SCALE GENOMIC DNA]</scope>
    <source>
        <strain evidence="9 10">DSM 2702</strain>
    </source>
</reference>
<dbReference type="EMBL" id="JABXWR010000001">
    <property type="protein sequence ID" value="NVO66022.1"/>
    <property type="molecule type" value="Genomic_DNA"/>
</dbReference>
<evidence type="ECO:0000256" key="1">
    <source>
        <dbReference type="ARBA" id="ARBA00005752"/>
    </source>
</evidence>
<comment type="catalytic activity">
    <reaction evidence="5">
        <text>L-aspartate + L-glutamine + ATP + H2O = L-asparagine + L-glutamate + AMP + diphosphate + H(+)</text>
        <dbReference type="Rhea" id="RHEA:12228"/>
        <dbReference type="ChEBI" id="CHEBI:15377"/>
        <dbReference type="ChEBI" id="CHEBI:15378"/>
        <dbReference type="ChEBI" id="CHEBI:29985"/>
        <dbReference type="ChEBI" id="CHEBI:29991"/>
        <dbReference type="ChEBI" id="CHEBI:30616"/>
        <dbReference type="ChEBI" id="CHEBI:33019"/>
        <dbReference type="ChEBI" id="CHEBI:58048"/>
        <dbReference type="ChEBI" id="CHEBI:58359"/>
        <dbReference type="ChEBI" id="CHEBI:456215"/>
        <dbReference type="EC" id="6.3.5.4"/>
    </reaction>
</comment>
<keyword evidence="10" id="KW-1185">Reference proteome</keyword>
<dbReference type="RefSeq" id="WP_176787604.1">
    <property type="nucleotide sequence ID" value="NZ_JABXWR010000001.1"/>
</dbReference>
<keyword evidence="9" id="KW-0436">Ligase</keyword>
<dbReference type="PIRSF" id="PIRSF001589">
    <property type="entry name" value="Asn_synthetase_glu-h"/>
    <property type="match status" value="1"/>
</dbReference>
<accession>A0A7K4HLH4</accession>
<dbReference type="EC" id="6.3.5.4" evidence="5"/>
<keyword evidence="4 6" id="KW-0315">Glutamine amidotransferase</keyword>
<evidence type="ECO:0000256" key="3">
    <source>
        <dbReference type="ARBA" id="ARBA00022840"/>
    </source>
</evidence>
<dbReference type="Gene3D" id="3.60.20.10">
    <property type="entry name" value="Glutamine Phosphoribosylpyrophosphate, subunit 1, domain 1"/>
    <property type="match status" value="1"/>
</dbReference>
<dbReference type="InterPro" id="IPR051786">
    <property type="entry name" value="ASN_synthetase/amidase"/>
</dbReference>
<protein>
    <recommendedName>
        <fullName evidence="5">Putative asparagine synthetase [glutamine-hydrolyzing]</fullName>
        <ecNumber evidence="5">6.3.5.4</ecNumber>
    </recommendedName>
</protein>
<proteinExistence type="inferred from homology"/>
<dbReference type="CDD" id="cd01991">
    <property type="entry name" value="Asn_synthase_B_C"/>
    <property type="match status" value="1"/>
</dbReference>
<evidence type="ECO:0000313" key="9">
    <source>
        <dbReference type="EMBL" id="NVO66022.1"/>
    </source>
</evidence>
<sequence length="604" mass="68626">MCGIAGIYKTTGEADPSLLKTMSSRLAHRGPDGEGTYLQGSVGLAHRRLSIIDLSDLAAQPMANEDETLWLVFNGEIYNYRELREDLLRAGHAFRSQTDSEVILHAYEEWGSECVKRFNGMWAFAIYDLKEDHLFCSRDRFGIKPFYYTIVDGTFLFASEIKALLAHPEVGKRPNDTRLMDYLAWGVLDHTPETMFEGVFQLPPAHSMVVRQGVPKEPTPYWDLRISDALTGADDRSAADRLRALLLDAVRLRLRSDVPVGTCLSGGIDSSTITALINDLIRQEAPSSVGGRQKTFSACYPDGRFDESRYIDEVVRATGVDAHRTSPDPEALKQDLERLVHLQDEPFGSLSIYAQYRVMALAGAHVKVVLDGQGADEQLGGYIGYIVPYLRSLKAHPLALLCEGVCGSYRHRGFFFDAKKQIAARSERRSLLRGAIPSIDRYSGTLPEVLTREIRSTNLPSLLHYEDRNSMAFGVESRVPFLDYRIAEYLASLPLDQKIRHGVTKHVLRQAIRGLVPENIRCRMDKMGFVTPEEVWMREELRPLMEDILASDRFRARPYWDADLVRRSYLAYVEGQVTYSPEIWRIVCTEIWLRTFFDRREDRV</sequence>
<dbReference type="Pfam" id="PF13537">
    <property type="entry name" value="GATase_7"/>
    <property type="match status" value="1"/>
</dbReference>
<keyword evidence="3 5" id="KW-0067">ATP-binding</keyword>
<dbReference type="GO" id="GO:0005829">
    <property type="term" value="C:cytosol"/>
    <property type="evidence" value="ECO:0007669"/>
    <property type="project" value="TreeGrafter"/>
</dbReference>
<evidence type="ECO:0000256" key="5">
    <source>
        <dbReference type="PIRNR" id="PIRNR001589"/>
    </source>
</evidence>
<feature type="domain" description="Glutamine amidotransferase type-2" evidence="8">
    <location>
        <begin position="2"/>
        <end position="213"/>
    </location>
</feature>
<dbReference type="InterPro" id="IPR017932">
    <property type="entry name" value="GATase_2_dom"/>
</dbReference>
<evidence type="ECO:0000256" key="6">
    <source>
        <dbReference type="PIRSR" id="PIRSR001589-1"/>
    </source>
</evidence>
<keyword evidence="6" id="KW-0061">Asparagine biosynthesis</keyword>
<evidence type="ECO:0000259" key="8">
    <source>
        <dbReference type="PROSITE" id="PS51278"/>
    </source>
</evidence>
<keyword evidence="6" id="KW-0028">Amino-acid biosynthesis</keyword>
<evidence type="ECO:0000256" key="7">
    <source>
        <dbReference type="PIRSR" id="PIRSR001589-2"/>
    </source>
</evidence>
<evidence type="ECO:0000313" key="10">
    <source>
        <dbReference type="Proteomes" id="UP000570823"/>
    </source>
</evidence>
<dbReference type="Gene3D" id="3.40.50.620">
    <property type="entry name" value="HUPs"/>
    <property type="match status" value="1"/>
</dbReference>
<dbReference type="InterPro" id="IPR014729">
    <property type="entry name" value="Rossmann-like_a/b/a_fold"/>
</dbReference>
<dbReference type="PROSITE" id="PS51278">
    <property type="entry name" value="GATASE_TYPE_2"/>
    <property type="match status" value="1"/>
</dbReference>
<dbReference type="PANTHER" id="PTHR43284">
    <property type="entry name" value="ASPARAGINE SYNTHETASE (GLUTAMINE-HYDROLYZING)"/>
    <property type="match status" value="1"/>
</dbReference>
<dbReference type="GO" id="GO:0004066">
    <property type="term" value="F:asparagine synthase (glutamine-hydrolyzing) activity"/>
    <property type="evidence" value="ECO:0007669"/>
    <property type="project" value="UniProtKB-EC"/>
</dbReference>
<dbReference type="PANTHER" id="PTHR43284:SF1">
    <property type="entry name" value="ASPARAGINE SYNTHETASE"/>
    <property type="match status" value="1"/>
</dbReference>
<dbReference type="SUPFAM" id="SSF52402">
    <property type="entry name" value="Adenine nucleotide alpha hydrolases-like"/>
    <property type="match status" value="1"/>
</dbReference>
<dbReference type="InterPro" id="IPR033738">
    <property type="entry name" value="AsnB_N"/>
</dbReference>